<dbReference type="Pfam" id="PF02073">
    <property type="entry name" value="Peptidase_M29"/>
    <property type="match status" value="1"/>
</dbReference>
<dbReference type="GO" id="GO:0004177">
    <property type="term" value="F:aminopeptidase activity"/>
    <property type="evidence" value="ECO:0007669"/>
    <property type="project" value="UniProtKB-KW"/>
</dbReference>
<evidence type="ECO:0000256" key="4">
    <source>
        <dbReference type="ARBA" id="ARBA00008236"/>
    </source>
</evidence>
<organism evidence="10 11">
    <name type="scientific">Fibrobacter succinogenes</name>
    <name type="common">Bacteroides succinogenes</name>
    <dbReference type="NCBI Taxonomy" id="833"/>
    <lineage>
        <taxon>Bacteria</taxon>
        <taxon>Pseudomonadati</taxon>
        <taxon>Fibrobacterota</taxon>
        <taxon>Fibrobacteria</taxon>
        <taxon>Fibrobacterales</taxon>
        <taxon>Fibrobacteraceae</taxon>
        <taxon>Fibrobacter</taxon>
    </lineage>
</organism>
<dbReference type="PANTHER" id="PTHR34448:SF1">
    <property type="entry name" value="BLL6088 PROTEIN"/>
    <property type="match status" value="1"/>
</dbReference>
<evidence type="ECO:0000256" key="8">
    <source>
        <dbReference type="ARBA" id="ARBA00022801"/>
    </source>
</evidence>
<dbReference type="GO" id="GO:0046872">
    <property type="term" value="F:metal ion binding"/>
    <property type="evidence" value="ECO:0007669"/>
    <property type="project" value="UniProtKB-KW"/>
</dbReference>
<gene>
    <name evidence="10" type="ORF">SAMN05661053_0609</name>
</gene>
<evidence type="ECO:0000256" key="1">
    <source>
        <dbReference type="ARBA" id="ARBA00001941"/>
    </source>
</evidence>
<comment type="similarity">
    <text evidence="4">Belongs to the peptidase M29 family.</text>
</comment>
<evidence type="ECO:0000256" key="7">
    <source>
        <dbReference type="ARBA" id="ARBA00022723"/>
    </source>
</evidence>
<evidence type="ECO:0000256" key="2">
    <source>
        <dbReference type="ARBA" id="ARBA00001946"/>
    </source>
</evidence>
<protein>
    <submittedName>
        <fullName evidence="10">Leucyl aminopeptidase (Aminopeptidase T)</fullName>
    </submittedName>
</protein>
<reference evidence="10 11" key="1">
    <citation type="submission" date="2017-08" db="EMBL/GenBank/DDBJ databases">
        <authorList>
            <person name="de Groot N.N."/>
        </authorList>
    </citation>
    <scope>NUCLEOTIDE SEQUENCE [LARGE SCALE GENOMIC DNA]</scope>
    <source>
        <strain evidence="10 11">HM2</strain>
    </source>
</reference>
<sequence length="371" mass="41616">MKDPRITQLAENLINNAIALKAGENILIETTDTPDELSTELIKAVAKVGGNAFVHNYNSRVRREVIRSASEEQMKLSADLAMNEMKQMQAYLSIRAMNNAMENCDIDDKKMLAYRTITQDVLNYRVNNTRWCVLRWPNPSMAQGAKMSTEAFEDFYFKACLADYPKMQHAAQALVDLMNRTDKVRLVAQDTDITFSIKDIPAVPCCGNMNIPDGEVYTAPVQGSIEGVIHYNTPTLYEGKQFSNIRLVFKQGKIVEATCETGDNKSLNAIFDTDDGARYVGEFAIGFNPFVLSPMCDILFDEKIAGSIHFTPGMCYEDAPNGNKSAIHWDLVLIMRPEYGGGEIWFDDKLIRKDGLFVVDELKCLNPENLG</sequence>
<dbReference type="GO" id="GO:0008237">
    <property type="term" value="F:metallopeptidase activity"/>
    <property type="evidence" value="ECO:0007669"/>
    <property type="project" value="UniProtKB-KW"/>
</dbReference>
<name>A0A380RV03_FIBSU</name>
<keyword evidence="5 10" id="KW-0031">Aminopeptidase</keyword>
<dbReference type="EMBL" id="UHJL01000001">
    <property type="protein sequence ID" value="SUQ19378.1"/>
    <property type="molecule type" value="Genomic_DNA"/>
</dbReference>
<dbReference type="Proteomes" id="UP000255423">
    <property type="component" value="Unassembled WGS sequence"/>
</dbReference>
<dbReference type="InterPro" id="IPR035097">
    <property type="entry name" value="M29_N-terminal"/>
</dbReference>
<evidence type="ECO:0000256" key="9">
    <source>
        <dbReference type="ARBA" id="ARBA00023049"/>
    </source>
</evidence>
<dbReference type="AlphaFoldDB" id="A0A380RV03"/>
<dbReference type="PANTHER" id="PTHR34448">
    <property type="entry name" value="AMINOPEPTIDASE"/>
    <property type="match status" value="1"/>
</dbReference>
<keyword evidence="8" id="KW-0378">Hydrolase</keyword>
<dbReference type="InterPro" id="IPR000787">
    <property type="entry name" value="Peptidase_M29"/>
</dbReference>
<dbReference type="RefSeq" id="WP_109572037.1">
    <property type="nucleotide sequence ID" value="NZ_UHJL01000001.1"/>
</dbReference>
<keyword evidence="9" id="KW-0482">Metalloprotease</keyword>
<evidence type="ECO:0000313" key="10">
    <source>
        <dbReference type="EMBL" id="SUQ19378.1"/>
    </source>
</evidence>
<keyword evidence="6" id="KW-0645">Protease</keyword>
<comment type="cofactor">
    <cofactor evidence="3">
        <name>Zn(2+)</name>
        <dbReference type="ChEBI" id="CHEBI:29105"/>
    </cofactor>
</comment>
<comment type="cofactor">
    <cofactor evidence="1">
        <name>Co(2+)</name>
        <dbReference type="ChEBI" id="CHEBI:48828"/>
    </cofactor>
</comment>
<comment type="cofactor">
    <cofactor evidence="2">
        <name>Mg(2+)</name>
        <dbReference type="ChEBI" id="CHEBI:18420"/>
    </cofactor>
</comment>
<evidence type="ECO:0000256" key="5">
    <source>
        <dbReference type="ARBA" id="ARBA00022438"/>
    </source>
</evidence>
<proteinExistence type="inferred from homology"/>
<evidence type="ECO:0000256" key="6">
    <source>
        <dbReference type="ARBA" id="ARBA00022670"/>
    </source>
</evidence>
<evidence type="ECO:0000313" key="11">
    <source>
        <dbReference type="Proteomes" id="UP000255423"/>
    </source>
</evidence>
<accession>A0A380RV03</accession>
<evidence type="ECO:0000256" key="3">
    <source>
        <dbReference type="ARBA" id="ARBA00001947"/>
    </source>
</evidence>
<dbReference type="InterPro" id="IPR052170">
    <property type="entry name" value="M29_Exopeptidase"/>
</dbReference>
<dbReference type="SUPFAM" id="SSF144052">
    <property type="entry name" value="Thermophilic metalloprotease-like"/>
    <property type="match status" value="1"/>
</dbReference>
<keyword evidence="7" id="KW-0479">Metal-binding</keyword>
<dbReference type="GO" id="GO:0006508">
    <property type="term" value="P:proteolysis"/>
    <property type="evidence" value="ECO:0007669"/>
    <property type="project" value="UniProtKB-KW"/>
</dbReference>
<dbReference type="Gene3D" id="3.40.1830.10">
    <property type="entry name" value="Thermophilic metalloprotease (M29)"/>
    <property type="match status" value="1"/>
</dbReference>